<dbReference type="VEuPathDB" id="FungiDB:PHYBLDRAFT_141089"/>
<organism evidence="2 3">
    <name type="scientific">Phycomyces blakesleeanus (strain ATCC 8743b / DSM 1359 / FGSC 10004 / NBRC 33097 / NRRL 1555)</name>
    <dbReference type="NCBI Taxonomy" id="763407"/>
    <lineage>
        <taxon>Eukaryota</taxon>
        <taxon>Fungi</taxon>
        <taxon>Fungi incertae sedis</taxon>
        <taxon>Mucoromycota</taxon>
        <taxon>Mucoromycotina</taxon>
        <taxon>Mucoromycetes</taxon>
        <taxon>Mucorales</taxon>
        <taxon>Phycomycetaceae</taxon>
        <taxon>Phycomyces</taxon>
    </lineage>
</organism>
<protein>
    <submittedName>
        <fullName evidence="2">Uncharacterized protein</fullName>
    </submittedName>
</protein>
<dbReference type="Proteomes" id="UP000077315">
    <property type="component" value="Unassembled WGS sequence"/>
</dbReference>
<feature type="compositionally biased region" description="Low complexity" evidence="1">
    <location>
        <begin position="90"/>
        <end position="125"/>
    </location>
</feature>
<reference evidence="3" key="1">
    <citation type="submission" date="2015-06" db="EMBL/GenBank/DDBJ databases">
        <title>Expansion of signal transduction pathways in fungi by whole-genome duplication.</title>
        <authorList>
            <consortium name="DOE Joint Genome Institute"/>
            <person name="Corrochano L.M."/>
            <person name="Kuo A."/>
            <person name="Marcet-Houben M."/>
            <person name="Polaino S."/>
            <person name="Salamov A."/>
            <person name="Villalobos J.M."/>
            <person name="Alvarez M.I."/>
            <person name="Avalos J."/>
            <person name="Benito E.P."/>
            <person name="Benoit I."/>
            <person name="Burger G."/>
            <person name="Camino L.P."/>
            <person name="Canovas D."/>
            <person name="Cerda-Olmedo E."/>
            <person name="Cheng J.-F."/>
            <person name="Dominguez A."/>
            <person name="Elias M."/>
            <person name="Eslava A.P."/>
            <person name="Glaser F."/>
            <person name="Grimwood J."/>
            <person name="Gutierrez G."/>
            <person name="Heitman J."/>
            <person name="Henrissat B."/>
            <person name="Iturriaga E.A."/>
            <person name="Lang B.F."/>
            <person name="Lavin J.L."/>
            <person name="Lee S."/>
            <person name="Li W."/>
            <person name="Lindquist E."/>
            <person name="Lopez-Garcia S."/>
            <person name="Luque E.M."/>
            <person name="Marcos A.T."/>
            <person name="Martin J."/>
            <person name="McCluskey K."/>
            <person name="Medina H.R."/>
            <person name="Miralles-Duran A."/>
            <person name="Miyazaki A."/>
            <person name="Munoz-Torres E."/>
            <person name="Oguiza J.A."/>
            <person name="Ohm R."/>
            <person name="Olmedo M."/>
            <person name="Orejas M."/>
            <person name="Ortiz-Castellanos L."/>
            <person name="Pisabarro A.G."/>
            <person name="Rodriguez-Romero J."/>
            <person name="Ruiz-Herrera J."/>
            <person name="Ruiz-Vazquez R."/>
            <person name="Sanz C."/>
            <person name="Schackwitz W."/>
            <person name="Schmutz J."/>
            <person name="Shahriari M."/>
            <person name="Shelest E."/>
            <person name="Silva-Franco F."/>
            <person name="Soanes D."/>
            <person name="Syed K."/>
            <person name="Tagua V.G."/>
            <person name="Talbot N.J."/>
            <person name="Thon M."/>
            <person name="De vries R.P."/>
            <person name="Wiebenga A."/>
            <person name="Yadav J.S."/>
            <person name="Braun E.L."/>
            <person name="Baker S."/>
            <person name="Garre V."/>
            <person name="Horwitz B."/>
            <person name="Torres-Martinez S."/>
            <person name="Idnurm A."/>
            <person name="Herrera-Estrella A."/>
            <person name="Gabaldon T."/>
            <person name="Grigoriev I.V."/>
        </authorList>
    </citation>
    <scope>NUCLEOTIDE SEQUENCE [LARGE SCALE GENOMIC DNA]</scope>
    <source>
        <strain evidence="3">NRRL 1555(-)</strain>
    </source>
</reference>
<proteinExistence type="predicted"/>
<dbReference type="EMBL" id="KV440973">
    <property type="protein sequence ID" value="OAD79035.1"/>
    <property type="molecule type" value="Genomic_DNA"/>
</dbReference>
<name>A0A162Y8U3_PHYB8</name>
<feature type="region of interest" description="Disordered" evidence="1">
    <location>
        <begin position="90"/>
        <end position="167"/>
    </location>
</feature>
<feature type="compositionally biased region" description="Acidic residues" evidence="1">
    <location>
        <begin position="146"/>
        <end position="167"/>
    </location>
</feature>
<gene>
    <name evidence="2" type="ORF">PHYBLDRAFT_141089</name>
</gene>
<dbReference type="GeneID" id="28991430"/>
<evidence type="ECO:0000256" key="1">
    <source>
        <dbReference type="SAM" id="MobiDB-lite"/>
    </source>
</evidence>
<evidence type="ECO:0000313" key="2">
    <source>
        <dbReference type="EMBL" id="OAD79035.1"/>
    </source>
</evidence>
<keyword evidence="3" id="KW-1185">Reference proteome</keyword>
<sequence>MQLEPMFERIMIPRHCFTNLAISAKQITYLVQAFNLKFNVYLFLAKKRAEEEVALLKVLCGMQFLLARKLWLSMSWERAVFAQTSFLLESSSSPSSIPFASSSSVPFASSSSVPFVSSSSVSSSSLIVEDKNSPDDGEVSIAFVVEGDDNDDNDNDNDDDINANEDE</sequence>
<dbReference type="RefSeq" id="XP_018297075.1">
    <property type="nucleotide sequence ID" value="XM_018430524.1"/>
</dbReference>
<evidence type="ECO:0000313" key="3">
    <source>
        <dbReference type="Proteomes" id="UP000077315"/>
    </source>
</evidence>
<dbReference type="AlphaFoldDB" id="A0A162Y8U3"/>
<dbReference type="InParanoid" id="A0A162Y8U3"/>
<accession>A0A162Y8U3</accession>